<dbReference type="InterPro" id="IPR036640">
    <property type="entry name" value="ABC1_TM_sf"/>
</dbReference>
<dbReference type="InterPro" id="IPR039421">
    <property type="entry name" value="Type_1_exporter"/>
</dbReference>
<accession>R7A5Z2</accession>
<evidence type="ECO:0000313" key="13">
    <source>
        <dbReference type="Proteomes" id="UP000018141"/>
    </source>
</evidence>
<dbReference type="Pfam" id="PF00664">
    <property type="entry name" value="ABC_membrane"/>
    <property type="match status" value="1"/>
</dbReference>
<dbReference type="SUPFAM" id="SSF52540">
    <property type="entry name" value="P-loop containing nucleoside triphosphate hydrolases"/>
    <property type="match status" value="1"/>
</dbReference>
<dbReference type="InterPro" id="IPR003593">
    <property type="entry name" value="AAA+_ATPase"/>
</dbReference>
<keyword evidence="7 9" id="KW-1133">Transmembrane helix</keyword>
<dbReference type="GO" id="GO:0005524">
    <property type="term" value="F:ATP binding"/>
    <property type="evidence" value="ECO:0007669"/>
    <property type="project" value="UniProtKB-KW"/>
</dbReference>
<dbReference type="Pfam" id="PF00005">
    <property type="entry name" value="ABC_tran"/>
    <property type="match status" value="1"/>
</dbReference>
<dbReference type="EMBL" id="CBHH010000027">
    <property type="protein sequence ID" value="CDD56223.1"/>
    <property type="molecule type" value="Genomic_DNA"/>
</dbReference>
<dbReference type="PROSITE" id="PS50929">
    <property type="entry name" value="ABC_TM1F"/>
    <property type="match status" value="1"/>
</dbReference>
<evidence type="ECO:0000256" key="6">
    <source>
        <dbReference type="ARBA" id="ARBA00022840"/>
    </source>
</evidence>
<dbReference type="PANTHER" id="PTHR43394">
    <property type="entry name" value="ATP-DEPENDENT PERMEASE MDL1, MITOCHONDRIAL"/>
    <property type="match status" value="1"/>
</dbReference>
<dbReference type="FunFam" id="3.40.50.300:FF:000287">
    <property type="entry name" value="Multidrug ABC transporter ATP-binding protein"/>
    <property type="match status" value="1"/>
</dbReference>
<dbReference type="InterPro" id="IPR003439">
    <property type="entry name" value="ABC_transporter-like_ATP-bd"/>
</dbReference>
<dbReference type="SMART" id="SM00382">
    <property type="entry name" value="AAA"/>
    <property type="match status" value="1"/>
</dbReference>
<feature type="domain" description="ABC transmembrane type-1" evidence="11">
    <location>
        <begin position="35"/>
        <end position="327"/>
    </location>
</feature>
<keyword evidence="2" id="KW-0813">Transport</keyword>
<evidence type="ECO:0000256" key="4">
    <source>
        <dbReference type="ARBA" id="ARBA00022692"/>
    </source>
</evidence>
<protein>
    <recommendedName>
        <fullName evidence="14">ABC transporter ATP-binding protein</fullName>
    </recommendedName>
</protein>
<dbReference type="PROSITE" id="PS50893">
    <property type="entry name" value="ABC_TRANSPORTER_2"/>
    <property type="match status" value="1"/>
</dbReference>
<dbReference type="Proteomes" id="UP000018141">
    <property type="component" value="Unassembled WGS sequence"/>
</dbReference>
<reference evidence="12" key="1">
    <citation type="submission" date="2012-11" db="EMBL/GenBank/DDBJ databases">
        <title>Dependencies among metagenomic species, viruses, plasmids and units of genetic variation.</title>
        <authorList>
            <person name="Nielsen H.B."/>
            <person name="Almeida M."/>
            <person name="Juncker A.S."/>
            <person name="Rasmussen S."/>
            <person name="Li J."/>
            <person name="Sunagawa S."/>
            <person name="Plichta D."/>
            <person name="Gautier L."/>
            <person name="Le Chatelier E."/>
            <person name="Peletier E."/>
            <person name="Bonde I."/>
            <person name="Nielsen T."/>
            <person name="Manichanh C."/>
            <person name="Arumugam M."/>
            <person name="Batto J."/>
            <person name="Santos M.B.Q.D."/>
            <person name="Blom N."/>
            <person name="Borruel N."/>
            <person name="Burgdorf K.S."/>
            <person name="Boumezbeur F."/>
            <person name="Casellas F."/>
            <person name="Dore J."/>
            <person name="Guarner F."/>
            <person name="Hansen T."/>
            <person name="Hildebrand F."/>
            <person name="Kaas R.S."/>
            <person name="Kennedy S."/>
            <person name="Kristiansen K."/>
            <person name="Kultima J.R."/>
            <person name="Leonard P."/>
            <person name="Levenez F."/>
            <person name="Lund O."/>
            <person name="Moumen B."/>
            <person name="Le Paslier D."/>
            <person name="Pons N."/>
            <person name="Pedersen O."/>
            <person name="Prifti E."/>
            <person name="Qin J."/>
            <person name="Raes J."/>
            <person name="Tap J."/>
            <person name="Tims S."/>
            <person name="Ussery D.W."/>
            <person name="Yamada T."/>
            <person name="MetaHit consortium"/>
            <person name="Renault P."/>
            <person name="Sicheritz-Ponten T."/>
            <person name="Bork P."/>
            <person name="Wang J."/>
            <person name="Brunak S."/>
            <person name="Ehrlich S.D."/>
        </authorList>
    </citation>
    <scope>NUCLEOTIDE SEQUENCE [LARGE SCALE GENOMIC DNA]</scope>
</reference>
<dbReference type="InterPro" id="IPR011527">
    <property type="entry name" value="ABC1_TM_dom"/>
</dbReference>
<evidence type="ECO:0000256" key="7">
    <source>
        <dbReference type="ARBA" id="ARBA00022989"/>
    </source>
</evidence>
<comment type="caution">
    <text evidence="12">The sequence shown here is derived from an EMBL/GenBank/DDBJ whole genome shotgun (WGS) entry which is preliminary data.</text>
</comment>
<organism evidence="12 13">
    <name type="scientific">Bacteroides pectinophilus CAG:437</name>
    <dbReference type="NCBI Taxonomy" id="1263051"/>
    <lineage>
        <taxon>Bacteria</taxon>
        <taxon>Bacillati</taxon>
        <taxon>Bacillota</taxon>
        <taxon>Clostridia</taxon>
        <taxon>Eubacteriales</taxon>
    </lineage>
</organism>
<keyword evidence="4 9" id="KW-0812">Transmembrane</keyword>
<keyword evidence="5" id="KW-0547">Nucleotide-binding</keyword>
<dbReference type="PROSITE" id="PS00211">
    <property type="entry name" value="ABC_TRANSPORTER_1"/>
    <property type="match status" value="1"/>
</dbReference>
<proteinExistence type="predicted"/>
<evidence type="ECO:0000313" key="12">
    <source>
        <dbReference type="EMBL" id="CDD56223.1"/>
    </source>
</evidence>
<dbReference type="GO" id="GO:0016887">
    <property type="term" value="F:ATP hydrolysis activity"/>
    <property type="evidence" value="ECO:0007669"/>
    <property type="project" value="InterPro"/>
</dbReference>
<feature type="transmembrane region" description="Helical" evidence="9">
    <location>
        <begin position="80"/>
        <end position="101"/>
    </location>
</feature>
<feature type="domain" description="ABC transporter" evidence="10">
    <location>
        <begin position="363"/>
        <end position="597"/>
    </location>
</feature>
<evidence type="ECO:0000256" key="8">
    <source>
        <dbReference type="ARBA" id="ARBA00023136"/>
    </source>
</evidence>
<evidence type="ECO:0000256" key="3">
    <source>
        <dbReference type="ARBA" id="ARBA00022475"/>
    </source>
</evidence>
<feature type="transmembrane region" description="Helical" evidence="9">
    <location>
        <begin position="271"/>
        <end position="292"/>
    </location>
</feature>
<evidence type="ECO:0000259" key="10">
    <source>
        <dbReference type="PROSITE" id="PS50893"/>
    </source>
</evidence>
<dbReference type="Gene3D" id="1.20.1560.10">
    <property type="entry name" value="ABC transporter type 1, transmembrane domain"/>
    <property type="match status" value="1"/>
</dbReference>
<dbReference type="CDD" id="cd18547">
    <property type="entry name" value="ABC_6TM_Tm288_like"/>
    <property type="match status" value="1"/>
</dbReference>
<dbReference type="AlphaFoldDB" id="R7A5Z2"/>
<dbReference type="SUPFAM" id="SSF90123">
    <property type="entry name" value="ABC transporter transmembrane region"/>
    <property type="match status" value="1"/>
</dbReference>
<dbReference type="GO" id="GO:0005886">
    <property type="term" value="C:plasma membrane"/>
    <property type="evidence" value="ECO:0007669"/>
    <property type="project" value="UniProtKB-SubCell"/>
</dbReference>
<evidence type="ECO:0000256" key="5">
    <source>
        <dbReference type="ARBA" id="ARBA00022741"/>
    </source>
</evidence>
<dbReference type="InterPro" id="IPR017871">
    <property type="entry name" value="ABC_transporter-like_CS"/>
</dbReference>
<comment type="subcellular location">
    <subcellularLocation>
        <location evidence="1">Cell membrane</location>
        <topology evidence="1">Multi-pass membrane protein</topology>
    </subcellularLocation>
</comment>
<keyword evidence="3" id="KW-1003">Cell membrane</keyword>
<keyword evidence="6" id="KW-0067">ATP-binding</keyword>
<sequence length="603" mass="66910">MPRPGAMVPPQKSKNFKGSIKKLMSYIGRFKIQIFLVMLFAAASTVFSVMGPKILGKATTGLAEGLMAKIQGTGGIDFEYIGRILVFVLAIYAVSAIFNFAQGMLMTGVTQKVCYQLRRDISQKINRMPMKYFESRTYGEVLSRITNDVDTLGQGLNQSITQIITSTATLIGVLIMMLSISPLMTLIALVVLPVSGALVSFTVKKSQRFFIKQQEYLGHINGQVEETFGGQNVIKLFNKEQETLDEFNRTNKILYDSAWKSQFFSGMMQPIMAFVGNLGYAGVALCGGILAVKGRITVGDIQAFIQYVKNFTQPIQQIAQVINQVQSMAAAAERVFEFLGEEEEDQAAAKPVDISEHVIEGSVEFDHVKFGYNPDNVIIHDFSANVRPGQKVAIVGPTGAGKTTMVKLLMRFYDVNSGKIMLDGHNVKDYNRRDLRSAFGMVLQDTWLFKGTIMENVRYGRLDATDEEVIAACKAAHADKFIRTLPGGYNMELNEDASNVSQGQKQLLTIARAILADNRVIILDEATSSVDTRTEEQIQNAMDNLMKGRTSFIIAHRLSTIRNADIILVMRDGDIVEQGSHEELLEKNGFYAQLYNSQFENVS</sequence>
<dbReference type="InterPro" id="IPR027417">
    <property type="entry name" value="P-loop_NTPase"/>
</dbReference>
<gene>
    <name evidence="12" type="ORF">BN656_00834</name>
</gene>
<evidence type="ECO:0000256" key="9">
    <source>
        <dbReference type="SAM" id="Phobius"/>
    </source>
</evidence>
<dbReference type="GO" id="GO:0015421">
    <property type="term" value="F:ABC-type oligopeptide transporter activity"/>
    <property type="evidence" value="ECO:0007669"/>
    <property type="project" value="TreeGrafter"/>
</dbReference>
<evidence type="ECO:0008006" key="14">
    <source>
        <dbReference type="Google" id="ProtNLM"/>
    </source>
</evidence>
<keyword evidence="8 9" id="KW-0472">Membrane</keyword>
<evidence type="ECO:0000256" key="1">
    <source>
        <dbReference type="ARBA" id="ARBA00004651"/>
    </source>
</evidence>
<evidence type="ECO:0000256" key="2">
    <source>
        <dbReference type="ARBA" id="ARBA00022448"/>
    </source>
</evidence>
<dbReference type="FunFam" id="1.20.1560.10:FF:000011">
    <property type="entry name" value="Multidrug ABC transporter ATP-binding protein"/>
    <property type="match status" value="1"/>
</dbReference>
<dbReference type="CDD" id="cd03254">
    <property type="entry name" value="ABCC_Glucan_exporter_like"/>
    <property type="match status" value="1"/>
</dbReference>
<name>R7A5Z2_9FIRM</name>
<evidence type="ECO:0000259" key="11">
    <source>
        <dbReference type="PROSITE" id="PS50929"/>
    </source>
</evidence>
<dbReference type="Gene3D" id="3.40.50.300">
    <property type="entry name" value="P-loop containing nucleotide triphosphate hydrolases"/>
    <property type="match status" value="1"/>
</dbReference>
<dbReference type="PANTHER" id="PTHR43394:SF1">
    <property type="entry name" value="ATP-BINDING CASSETTE SUB-FAMILY B MEMBER 10, MITOCHONDRIAL"/>
    <property type="match status" value="1"/>
</dbReference>